<dbReference type="EMBL" id="AMGY01000001">
    <property type="protein sequence ID" value="EXJ92694.1"/>
    <property type="molecule type" value="Genomic_DNA"/>
</dbReference>
<dbReference type="GO" id="GO:0003676">
    <property type="term" value="F:nucleic acid binding"/>
    <property type="evidence" value="ECO:0007669"/>
    <property type="project" value="InterPro"/>
</dbReference>
<evidence type="ECO:0000256" key="1">
    <source>
        <dbReference type="SAM" id="MobiDB-lite"/>
    </source>
</evidence>
<accession>W9ZDU2</accession>
<sequence length="530" mass="58244">MPRLPPALIRQAAAQHPLLPLLLRVCRDIYSAQNELRWLQEHARDTVLTKRRKHDRPPARSRRVLRSLPQRHACKGLLVPTSGRTHSDRFCKDGEEQSWEEKPGSLDEEHPLILDITSRRLSSGVPPWDPVRECEVRGGHSKPIPGQPTESALRDTLLGRHTEVAHTRRLLAGYVTRRARGVPLQYLLGSQPFGNLEILTRKAVLIPRPETETYTEHVARLLLSWLHRATPSSQTSVGGRKKLRILDLCSGTGCIALLLHSLLKAPQSKVASNENMDLEILGSDISSDAIHLAERNLQHNIANGLLRTDAAQDISFRQMDILQSARLNATEMRALFEKGGSGHDDASGLHTPWDVIISNPPYISPRDYGPGGKTESSVRKYEPRIALVPPVSGSSLDGNPATDPGDVFYGPLMDLIHGLGARLLLMEVGDSQQAGRVHEMARRKFGATTSNADRAVLFEAWQNDGTERLLPAHLPADQGQGLAIAGDAARQAAEVTASVDTGTGTGVSDRAVVIWTGDLAQWRRSARWAA</sequence>
<comment type="caution">
    <text evidence="2">The sequence shown here is derived from an EMBL/GenBank/DDBJ whole genome shotgun (WGS) entry which is preliminary data.</text>
</comment>
<evidence type="ECO:0008006" key="4">
    <source>
        <dbReference type="Google" id="ProtNLM"/>
    </source>
</evidence>
<organism evidence="2 3">
    <name type="scientific">Capronia epimyces CBS 606.96</name>
    <dbReference type="NCBI Taxonomy" id="1182542"/>
    <lineage>
        <taxon>Eukaryota</taxon>
        <taxon>Fungi</taxon>
        <taxon>Dikarya</taxon>
        <taxon>Ascomycota</taxon>
        <taxon>Pezizomycotina</taxon>
        <taxon>Eurotiomycetes</taxon>
        <taxon>Chaetothyriomycetidae</taxon>
        <taxon>Chaetothyriales</taxon>
        <taxon>Herpotrichiellaceae</taxon>
        <taxon>Capronia</taxon>
    </lineage>
</organism>
<dbReference type="SUPFAM" id="SSF53335">
    <property type="entry name" value="S-adenosyl-L-methionine-dependent methyltransferases"/>
    <property type="match status" value="1"/>
</dbReference>
<protein>
    <recommendedName>
        <fullName evidence="4">Methyltransferase domain-containing protein</fullName>
    </recommendedName>
</protein>
<dbReference type="PANTHER" id="PTHR18895">
    <property type="entry name" value="HEMK METHYLTRANSFERASE"/>
    <property type="match status" value="1"/>
</dbReference>
<dbReference type="GO" id="GO:0032259">
    <property type="term" value="P:methylation"/>
    <property type="evidence" value="ECO:0007669"/>
    <property type="project" value="InterPro"/>
</dbReference>
<dbReference type="HOGENOM" id="CLU_018398_0_3_1"/>
<dbReference type="AlphaFoldDB" id="W9ZDU2"/>
<evidence type="ECO:0000313" key="2">
    <source>
        <dbReference type="EMBL" id="EXJ92694.1"/>
    </source>
</evidence>
<dbReference type="RefSeq" id="XP_007729584.1">
    <property type="nucleotide sequence ID" value="XM_007731394.1"/>
</dbReference>
<dbReference type="GO" id="GO:0005739">
    <property type="term" value="C:mitochondrion"/>
    <property type="evidence" value="ECO:0007669"/>
    <property type="project" value="TreeGrafter"/>
</dbReference>
<dbReference type="GeneID" id="19165384"/>
<dbReference type="CDD" id="cd02440">
    <property type="entry name" value="AdoMet_MTases"/>
    <property type="match status" value="1"/>
</dbReference>
<name>W9ZDU2_9EURO</name>
<evidence type="ECO:0000313" key="3">
    <source>
        <dbReference type="Proteomes" id="UP000019478"/>
    </source>
</evidence>
<dbReference type="STRING" id="1182542.W9ZDU2"/>
<feature type="region of interest" description="Disordered" evidence="1">
    <location>
        <begin position="79"/>
        <end position="104"/>
    </location>
</feature>
<dbReference type="InterPro" id="IPR002052">
    <property type="entry name" value="DNA_methylase_N6_adenine_CS"/>
</dbReference>
<dbReference type="PROSITE" id="PS00092">
    <property type="entry name" value="N6_MTASE"/>
    <property type="match status" value="1"/>
</dbReference>
<dbReference type="Gene3D" id="3.40.50.150">
    <property type="entry name" value="Vaccinia Virus protein VP39"/>
    <property type="match status" value="1"/>
</dbReference>
<dbReference type="InterPro" id="IPR029063">
    <property type="entry name" value="SAM-dependent_MTases_sf"/>
</dbReference>
<dbReference type="eggNOG" id="KOG2904">
    <property type="taxonomic scope" value="Eukaryota"/>
</dbReference>
<feature type="compositionally biased region" description="Basic and acidic residues" evidence="1">
    <location>
        <begin position="85"/>
        <end position="104"/>
    </location>
</feature>
<gene>
    <name evidence="2" type="ORF">A1O3_01246</name>
</gene>
<dbReference type="GO" id="GO:0008168">
    <property type="term" value="F:methyltransferase activity"/>
    <property type="evidence" value="ECO:0007669"/>
    <property type="project" value="InterPro"/>
</dbReference>
<dbReference type="InterPro" id="IPR050320">
    <property type="entry name" value="N5-glutamine_MTase"/>
</dbReference>
<reference evidence="2 3" key="1">
    <citation type="submission" date="2013-03" db="EMBL/GenBank/DDBJ databases">
        <title>The Genome Sequence of Capronia epimyces CBS 606.96.</title>
        <authorList>
            <consortium name="The Broad Institute Genomics Platform"/>
            <person name="Cuomo C."/>
            <person name="de Hoog S."/>
            <person name="Gorbushina A."/>
            <person name="Walker B."/>
            <person name="Young S.K."/>
            <person name="Zeng Q."/>
            <person name="Gargeya S."/>
            <person name="Fitzgerald M."/>
            <person name="Haas B."/>
            <person name="Abouelleil A."/>
            <person name="Allen A.W."/>
            <person name="Alvarado L."/>
            <person name="Arachchi H.M."/>
            <person name="Berlin A.M."/>
            <person name="Chapman S.B."/>
            <person name="Gainer-Dewar J."/>
            <person name="Goldberg J."/>
            <person name="Griggs A."/>
            <person name="Gujja S."/>
            <person name="Hansen M."/>
            <person name="Howarth C."/>
            <person name="Imamovic A."/>
            <person name="Ireland A."/>
            <person name="Larimer J."/>
            <person name="McCowan C."/>
            <person name="Murphy C."/>
            <person name="Pearson M."/>
            <person name="Poon T.W."/>
            <person name="Priest M."/>
            <person name="Roberts A."/>
            <person name="Saif S."/>
            <person name="Shea T."/>
            <person name="Sisk P."/>
            <person name="Sykes S."/>
            <person name="Wortman J."/>
            <person name="Nusbaum C."/>
            <person name="Birren B."/>
        </authorList>
    </citation>
    <scope>NUCLEOTIDE SEQUENCE [LARGE SCALE GENOMIC DNA]</scope>
    <source>
        <strain evidence="2 3">CBS 606.96</strain>
    </source>
</reference>
<dbReference type="PANTHER" id="PTHR18895:SF74">
    <property type="entry name" value="MTRF1L RELEASE FACTOR GLUTAMINE METHYLTRANSFERASE"/>
    <property type="match status" value="1"/>
</dbReference>
<proteinExistence type="predicted"/>
<keyword evidence="3" id="KW-1185">Reference proteome</keyword>
<dbReference type="Proteomes" id="UP000019478">
    <property type="component" value="Unassembled WGS sequence"/>
</dbReference>
<dbReference type="OrthoDB" id="269872at2759"/>